<feature type="transmembrane region" description="Helical" evidence="5">
    <location>
        <begin position="131"/>
        <end position="152"/>
    </location>
</feature>
<comment type="subcellular location">
    <subcellularLocation>
        <location evidence="1">Membrane</location>
        <topology evidence="1">Multi-pass membrane protein</topology>
    </subcellularLocation>
</comment>
<evidence type="ECO:0000313" key="7">
    <source>
        <dbReference type="EMBL" id="CAI2367731.1"/>
    </source>
</evidence>
<dbReference type="Proteomes" id="UP001295684">
    <property type="component" value="Unassembled WGS sequence"/>
</dbReference>
<feature type="domain" description="Amino acid transporter transmembrane" evidence="6">
    <location>
        <begin position="55"/>
        <end position="440"/>
    </location>
</feature>
<accession>A0AAD1UEC9</accession>
<dbReference type="AlphaFoldDB" id="A0AAD1UEC9"/>
<dbReference type="PANTHER" id="PTHR22950">
    <property type="entry name" value="AMINO ACID TRANSPORTER"/>
    <property type="match status" value="1"/>
</dbReference>
<proteinExistence type="predicted"/>
<dbReference type="GO" id="GO:0016020">
    <property type="term" value="C:membrane"/>
    <property type="evidence" value="ECO:0007669"/>
    <property type="project" value="UniProtKB-SubCell"/>
</dbReference>
<feature type="transmembrane region" description="Helical" evidence="5">
    <location>
        <begin position="205"/>
        <end position="224"/>
    </location>
</feature>
<feature type="transmembrane region" description="Helical" evidence="5">
    <location>
        <begin position="324"/>
        <end position="348"/>
    </location>
</feature>
<dbReference type="GO" id="GO:0015179">
    <property type="term" value="F:L-amino acid transmembrane transporter activity"/>
    <property type="evidence" value="ECO:0007669"/>
    <property type="project" value="TreeGrafter"/>
</dbReference>
<protein>
    <recommendedName>
        <fullName evidence="6">Amino acid transporter transmembrane domain-containing protein</fullName>
    </recommendedName>
</protein>
<feature type="transmembrane region" description="Helical" evidence="5">
    <location>
        <begin position="51"/>
        <end position="74"/>
    </location>
</feature>
<dbReference type="EMBL" id="CAMPGE010008847">
    <property type="protein sequence ID" value="CAI2367731.1"/>
    <property type="molecule type" value="Genomic_DNA"/>
</dbReference>
<dbReference type="PANTHER" id="PTHR22950:SF702">
    <property type="entry name" value="AMINO ACID TRANSPORTER PROTEIN"/>
    <property type="match status" value="1"/>
</dbReference>
<gene>
    <name evidence="7" type="ORF">ECRASSUSDP1_LOCUS9019</name>
</gene>
<evidence type="ECO:0000256" key="4">
    <source>
        <dbReference type="ARBA" id="ARBA00023136"/>
    </source>
</evidence>
<organism evidence="7 8">
    <name type="scientific">Euplotes crassus</name>
    <dbReference type="NCBI Taxonomy" id="5936"/>
    <lineage>
        <taxon>Eukaryota</taxon>
        <taxon>Sar</taxon>
        <taxon>Alveolata</taxon>
        <taxon>Ciliophora</taxon>
        <taxon>Intramacronucleata</taxon>
        <taxon>Spirotrichea</taxon>
        <taxon>Hypotrichia</taxon>
        <taxon>Euplotida</taxon>
        <taxon>Euplotidae</taxon>
        <taxon>Moneuplotes</taxon>
    </lineage>
</organism>
<name>A0AAD1UEC9_EUPCR</name>
<evidence type="ECO:0000313" key="8">
    <source>
        <dbReference type="Proteomes" id="UP001295684"/>
    </source>
</evidence>
<keyword evidence="8" id="KW-1185">Reference proteome</keyword>
<dbReference type="InterPro" id="IPR013057">
    <property type="entry name" value="AA_transpt_TM"/>
</dbReference>
<feature type="transmembrane region" description="Helical" evidence="5">
    <location>
        <begin position="80"/>
        <end position="102"/>
    </location>
</feature>
<keyword evidence="4 5" id="KW-0472">Membrane</keyword>
<dbReference type="Pfam" id="PF01490">
    <property type="entry name" value="Aa_trans"/>
    <property type="match status" value="1"/>
</dbReference>
<feature type="transmembrane region" description="Helical" evidence="5">
    <location>
        <begin position="283"/>
        <end position="304"/>
    </location>
</feature>
<evidence type="ECO:0000259" key="6">
    <source>
        <dbReference type="Pfam" id="PF01490"/>
    </source>
</evidence>
<evidence type="ECO:0000256" key="2">
    <source>
        <dbReference type="ARBA" id="ARBA00022692"/>
    </source>
</evidence>
<feature type="transmembrane region" description="Helical" evidence="5">
    <location>
        <begin position="172"/>
        <end position="193"/>
    </location>
</feature>
<evidence type="ECO:0000256" key="1">
    <source>
        <dbReference type="ARBA" id="ARBA00004141"/>
    </source>
</evidence>
<evidence type="ECO:0000256" key="5">
    <source>
        <dbReference type="SAM" id="Phobius"/>
    </source>
</evidence>
<comment type="caution">
    <text evidence="7">The sequence shown here is derived from an EMBL/GenBank/DDBJ whole genome shotgun (WGS) entry which is preliminary data.</text>
</comment>
<feature type="transmembrane region" description="Helical" evidence="5">
    <location>
        <begin position="392"/>
        <end position="414"/>
    </location>
</feature>
<keyword evidence="2 5" id="KW-0812">Transmembrane</keyword>
<reference evidence="7" key="1">
    <citation type="submission" date="2023-07" db="EMBL/GenBank/DDBJ databases">
        <authorList>
            <consortium name="AG Swart"/>
            <person name="Singh M."/>
            <person name="Singh A."/>
            <person name="Seah K."/>
            <person name="Emmerich C."/>
        </authorList>
    </citation>
    <scope>NUCLEOTIDE SEQUENCE</scope>
    <source>
        <strain evidence="7">DP1</strain>
    </source>
</reference>
<feature type="transmembrane region" description="Helical" evidence="5">
    <location>
        <begin position="426"/>
        <end position="447"/>
    </location>
</feature>
<feature type="transmembrane region" description="Helical" evidence="5">
    <location>
        <begin position="369"/>
        <end position="386"/>
    </location>
</feature>
<feature type="transmembrane region" description="Helical" evidence="5">
    <location>
        <begin position="244"/>
        <end position="262"/>
    </location>
</feature>
<keyword evidence="3 5" id="KW-1133">Transmembrane helix</keyword>
<evidence type="ECO:0000256" key="3">
    <source>
        <dbReference type="ARBA" id="ARBA00022989"/>
    </source>
</evidence>
<sequence>MDNEIEMKSSLFPKKHINSSQVAKQANDLNKSITNKVDTPVEGYSCLSSGAFIPSAISLVSATLGAGTVTLPFLAYENGIVLSSILVIIGASISYFCGMLLVRCAIIVKAERYEDFAEYCFGKKAINPTSWCNVLTLLGFVISYIVFVKTLIPHIFRICFPNTIEEENSANQWLYELFSATFYSFCVLLPLGFAREIGTLRYNSIFGVFCTLYLTAMMISMFFLDHSLVPHRLENIKQAKLWDISYTGMMNSIPFVVFAFLYQPNMPMVYRELKKQSYSQTMLVTIAASIFSVAVYILVSSFGYLCTIDEGKAVNILLLKINNFSFQIGIFLFFFVICGSAPMALVPAKDTLEHILKGSGERLSQKENIIVTVIMVVLCYLCAVAVPGITEAITILGCTTNPLSGFLLPIVFYLKIDKDAPKWKVICCYLIFCFIICVSIQSFYLFITED</sequence>